<feature type="transmembrane region" description="Helical" evidence="7">
    <location>
        <begin position="229"/>
        <end position="251"/>
    </location>
</feature>
<dbReference type="Pfam" id="PF00950">
    <property type="entry name" value="ABC-3"/>
    <property type="match status" value="1"/>
</dbReference>
<keyword evidence="3 6" id="KW-0812">Transmembrane</keyword>
<dbReference type="AlphaFoldDB" id="A0A1W6N5L9"/>
<feature type="transmembrane region" description="Helical" evidence="7">
    <location>
        <begin position="257"/>
        <end position="276"/>
    </location>
</feature>
<feature type="transmembrane region" description="Helical" evidence="7">
    <location>
        <begin position="70"/>
        <end position="90"/>
    </location>
</feature>
<feature type="transmembrane region" description="Helical" evidence="7">
    <location>
        <begin position="205"/>
        <end position="222"/>
    </location>
</feature>
<dbReference type="STRING" id="1414854.GQ61_07150"/>
<feature type="transmembrane region" description="Helical" evidence="7">
    <location>
        <begin position="20"/>
        <end position="40"/>
    </location>
</feature>
<dbReference type="EMBL" id="CP008743">
    <property type="protein sequence ID" value="ARN85101.1"/>
    <property type="molecule type" value="Genomic_DNA"/>
</dbReference>
<dbReference type="PANTHER" id="PTHR30477:SF13">
    <property type="entry name" value="IRON TRANSPORT SYSTEM MEMBRANE PROTEIN HI_0360-RELATED"/>
    <property type="match status" value="1"/>
</dbReference>
<evidence type="ECO:0000256" key="1">
    <source>
        <dbReference type="ARBA" id="ARBA00004141"/>
    </source>
</evidence>
<reference evidence="8 9" key="1">
    <citation type="submission" date="2014-06" db="EMBL/GenBank/DDBJ databases">
        <title>The genome of the endonuclear symbiont Nucleicultrix amoebiphila.</title>
        <authorList>
            <person name="Schulz F."/>
            <person name="Horn M."/>
        </authorList>
    </citation>
    <scope>NUCLEOTIDE SEQUENCE [LARGE SCALE GENOMIC DNA]</scope>
    <source>
        <strain evidence="8 9">FS5</strain>
    </source>
</reference>
<evidence type="ECO:0000256" key="2">
    <source>
        <dbReference type="ARBA" id="ARBA00008034"/>
    </source>
</evidence>
<dbReference type="GO" id="GO:0055085">
    <property type="term" value="P:transmembrane transport"/>
    <property type="evidence" value="ECO:0007669"/>
    <property type="project" value="InterPro"/>
</dbReference>
<dbReference type="Gene3D" id="1.10.3470.10">
    <property type="entry name" value="ABC transporter involved in vitamin B12 uptake, BtuC"/>
    <property type="match status" value="1"/>
</dbReference>
<proteinExistence type="inferred from homology"/>
<feature type="transmembrane region" description="Helical" evidence="7">
    <location>
        <begin position="140"/>
        <end position="160"/>
    </location>
</feature>
<dbReference type="InterPro" id="IPR001626">
    <property type="entry name" value="ABC_TroCD"/>
</dbReference>
<dbReference type="GO" id="GO:0043190">
    <property type="term" value="C:ATP-binding cassette (ABC) transporter complex"/>
    <property type="evidence" value="ECO:0007669"/>
    <property type="project" value="InterPro"/>
</dbReference>
<evidence type="ECO:0000256" key="5">
    <source>
        <dbReference type="ARBA" id="ARBA00023136"/>
    </source>
</evidence>
<feature type="transmembrane region" description="Helical" evidence="7">
    <location>
        <begin position="102"/>
        <end position="120"/>
    </location>
</feature>
<dbReference type="GO" id="GO:0010043">
    <property type="term" value="P:response to zinc ion"/>
    <property type="evidence" value="ECO:0007669"/>
    <property type="project" value="TreeGrafter"/>
</dbReference>
<keyword evidence="6" id="KW-0813">Transport</keyword>
<dbReference type="PANTHER" id="PTHR30477">
    <property type="entry name" value="ABC-TRANSPORTER METAL-BINDING PROTEIN"/>
    <property type="match status" value="1"/>
</dbReference>
<name>A0A1W6N5L9_9PROT</name>
<comment type="similarity">
    <text evidence="2 6">Belongs to the ABC-3 integral membrane protein family.</text>
</comment>
<organism evidence="8 9">
    <name type="scientific">Candidatus Nucleicultrix amoebiphila FS5</name>
    <dbReference type="NCBI Taxonomy" id="1414854"/>
    <lineage>
        <taxon>Bacteria</taxon>
        <taxon>Pseudomonadati</taxon>
        <taxon>Pseudomonadota</taxon>
        <taxon>Alphaproteobacteria</taxon>
        <taxon>Holosporales</taxon>
        <taxon>Candidatus Nucleicultricaceae</taxon>
        <taxon>Candidatus Nucleicultrix</taxon>
    </lineage>
</organism>
<comment type="subcellular location">
    <subcellularLocation>
        <location evidence="6">Cell membrane</location>
        <topology evidence="6">Multi-pass membrane protein</topology>
    </subcellularLocation>
    <subcellularLocation>
        <location evidence="1">Membrane</location>
        <topology evidence="1">Multi-pass membrane protein</topology>
    </subcellularLocation>
</comment>
<gene>
    <name evidence="8" type="ORF">GQ61_07150</name>
</gene>
<protein>
    <submittedName>
        <fullName evidence="8">Zinc ABC transporter permease</fullName>
    </submittedName>
</protein>
<dbReference type="RefSeq" id="WP_085785080.1">
    <property type="nucleotide sequence ID" value="NZ_CP008743.1"/>
</dbReference>
<accession>A0A1W6N5L9</accession>
<dbReference type="SUPFAM" id="SSF81345">
    <property type="entry name" value="ABC transporter involved in vitamin B12 uptake, BtuC"/>
    <property type="match status" value="1"/>
</dbReference>
<evidence type="ECO:0000256" key="4">
    <source>
        <dbReference type="ARBA" id="ARBA00022989"/>
    </source>
</evidence>
<dbReference type="KEGG" id="naf:GQ61_07150"/>
<dbReference type="Proteomes" id="UP000237351">
    <property type="component" value="Chromosome"/>
</dbReference>
<evidence type="ECO:0000256" key="7">
    <source>
        <dbReference type="SAM" id="Phobius"/>
    </source>
</evidence>
<evidence type="ECO:0000256" key="6">
    <source>
        <dbReference type="RuleBase" id="RU003943"/>
    </source>
</evidence>
<keyword evidence="9" id="KW-1185">Reference proteome</keyword>
<keyword evidence="4 7" id="KW-1133">Transmembrane helix</keyword>
<dbReference type="InterPro" id="IPR037294">
    <property type="entry name" value="ABC_BtuC-like"/>
</dbReference>
<evidence type="ECO:0000313" key="8">
    <source>
        <dbReference type="EMBL" id="ARN85101.1"/>
    </source>
</evidence>
<feature type="transmembrane region" description="Helical" evidence="7">
    <location>
        <begin position="181"/>
        <end position="199"/>
    </location>
</feature>
<sequence length="286" mass="30720">MIMFDLLIAPFFEFVFLKRALVASLSLACGCAPIGVLLVLRRMSLLGDALSHAILPGVAMGYIFAGLSLAIMGAGGILAGLIVAFLATLVTRFTHLREDASFVGFYLIALAFGAVMVSLKGNSVDLIHILFGDILSVNKASLLMIAGISTTTLIVLAIIYRPLIIECFDPLFMRTIGGKGSIYHVIFMILVVLNLVAAFQALGTLMSLGMIMLPAIAARFWAREVWSLFLIASGIALLSGYIGLIFSYHYVWPSGPAISLVAGGFYIVSLCFGYYGSLRQAVLHPR</sequence>
<evidence type="ECO:0000313" key="9">
    <source>
        <dbReference type="Proteomes" id="UP000237351"/>
    </source>
</evidence>
<evidence type="ECO:0000256" key="3">
    <source>
        <dbReference type="ARBA" id="ARBA00022692"/>
    </source>
</evidence>
<dbReference type="OrthoDB" id="9804300at2"/>
<keyword evidence="5 7" id="KW-0472">Membrane</keyword>